<sequence>MNPVVHFEMPYDDAERMQTFYTAAFGWQMQALGEQMGHYVLATTTRMDANPGMPAGAINGGFYPKRPDCPLYPSVVIAVADITEAMAKVSVAGGDVLGEPMEIPGVGLYVAFHDSEGNRVSMLQAFPQTSM</sequence>
<dbReference type="Gene3D" id="3.10.180.10">
    <property type="entry name" value="2,3-Dihydroxybiphenyl 1,2-Dioxygenase, domain 1"/>
    <property type="match status" value="1"/>
</dbReference>
<evidence type="ECO:0000259" key="1">
    <source>
        <dbReference type="PROSITE" id="PS51819"/>
    </source>
</evidence>
<accession>A0A2S5KKM7</accession>
<dbReference type="InterPro" id="IPR053863">
    <property type="entry name" value="Glyoxy/Ble-like_N"/>
</dbReference>
<reference evidence="2 3" key="1">
    <citation type="submission" date="2018-02" db="EMBL/GenBank/DDBJ databases">
        <title>novel marine gammaproteobacteria from coastal saline agro ecosystem.</title>
        <authorList>
            <person name="Krishnan R."/>
            <person name="Ramesh Kumar N."/>
        </authorList>
    </citation>
    <scope>NUCLEOTIDE SEQUENCE [LARGE SCALE GENOMIC DNA]</scope>
    <source>
        <strain evidence="2 3">228</strain>
    </source>
</reference>
<dbReference type="Pfam" id="PF22677">
    <property type="entry name" value="Ble-like_N"/>
    <property type="match status" value="1"/>
</dbReference>
<dbReference type="EMBL" id="PRLP01000096">
    <property type="protein sequence ID" value="PPC75381.1"/>
    <property type="molecule type" value="Genomic_DNA"/>
</dbReference>
<dbReference type="InterPro" id="IPR052164">
    <property type="entry name" value="Anthracycline_SecMetBiosynth"/>
</dbReference>
<dbReference type="OrthoDB" id="8776491at2"/>
<protein>
    <submittedName>
        <fullName evidence="2">Glyoxalase</fullName>
    </submittedName>
</protein>
<organism evidence="2 3">
    <name type="scientific">Proteobacteria bacterium 228</name>
    <dbReference type="NCBI Taxonomy" id="2083153"/>
    <lineage>
        <taxon>Bacteria</taxon>
        <taxon>Pseudomonadati</taxon>
        <taxon>Pseudomonadota</taxon>
    </lineage>
</organism>
<evidence type="ECO:0000313" key="3">
    <source>
        <dbReference type="Proteomes" id="UP000238196"/>
    </source>
</evidence>
<dbReference type="InterPro" id="IPR037523">
    <property type="entry name" value="VOC_core"/>
</dbReference>
<dbReference type="Proteomes" id="UP000238196">
    <property type="component" value="Unassembled WGS sequence"/>
</dbReference>
<dbReference type="PANTHER" id="PTHR33993">
    <property type="entry name" value="GLYOXALASE-RELATED"/>
    <property type="match status" value="1"/>
</dbReference>
<proteinExistence type="predicted"/>
<feature type="domain" description="VOC" evidence="1">
    <location>
        <begin position="3"/>
        <end position="125"/>
    </location>
</feature>
<comment type="caution">
    <text evidence="2">The sequence shown here is derived from an EMBL/GenBank/DDBJ whole genome shotgun (WGS) entry which is preliminary data.</text>
</comment>
<gene>
    <name evidence="2" type="ORF">C4K68_20660</name>
</gene>
<dbReference type="AlphaFoldDB" id="A0A2S5KKM7"/>
<dbReference type="PROSITE" id="PS51819">
    <property type="entry name" value="VOC"/>
    <property type="match status" value="1"/>
</dbReference>
<dbReference type="InterPro" id="IPR029068">
    <property type="entry name" value="Glyas_Bleomycin-R_OHBP_Dase"/>
</dbReference>
<dbReference type="SUPFAM" id="SSF54593">
    <property type="entry name" value="Glyoxalase/Bleomycin resistance protein/Dihydroxybiphenyl dioxygenase"/>
    <property type="match status" value="1"/>
</dbReference>
<dbReference type="PANTHER" id="PTHR33993:SF2">
    <property type="entry name" value="VOC DOMAIN-CONTAINING PROTEIN"/>
    <property type="match status" value="1"/>
</dbReference>
<evidence type="ECO:0000313" key="2">
    <source>
        <dbReference type="EMBL" id="PPC75381.1"/>
    </source>
</evidence>
<dbReference type="CDD" id="cd07247">
    <property type="entry name" value="SgaA_N_like"/>
    <property type="match status" value="1"/>
</dbReference>
<name>A0A2S5KKM7_9PROT</name>